<comment type="caution">
    <text evidence="2">The sequence shown here is derived from an EMBL/GenBank/DDBJ whole genome shotgun (WGS) entry which is preliminary data.</text>
</comment>
<gene>
    <name evidence="2" type="ORF">OIU74_021431</name>
</gene>
<evidence type="ECO:0000313" key="3">
    <source>
        <dbReference type="Proteomes" id="UP001151752"/>
    </source>
</evidence>
<sequence length="62" mass="7007">MDKKNQLVEDFEKKVSLTDTEAMEPEAAASSSSSSKSSNTLLLLRRFLETQQRRAQAYAKLK</sequence>
<dbReference type="Proteomes" id="UP001151752">
    <property type="component" value="Chromosome 8"/>
</dbReference>
<dbReference type="AlphaFoldDB" id="A0A9Q0WIH9"/>
<keyword evidence="3" id="KW-1185">Reference proteome</keyword>
<accession>A0A9Q0WIH9</accession>
<name>A0A9Q0WIH9_9ROSI</name>
<feature type="region of interest" description="Disordered" evidence="1">
    <location>
        <begin position="1"/>
        <end position="38"/>
    </location>
</feature>
<feature type="non-terminal residue" evidence="2">
    <location>
        <position position="62"/>
    </location>
</feature>
<feature type="compositionally biased region" description="Low complexity" evidence="1">
    <location>
        <begin position="27"/>
        <end position="38"/>
    </location>
</feature>
<protein>
    <submittedName>
        <fullName evidence="2">Uncharacterized protein</fullName>
    </submittedName>
</protein>
<proteinExistence type="predicted"/>
<organism evidence="2 3">
    <name type="scientific">Salix koriyanagi</name>
    <dbReference type="NCBI Taxonomy" id="2511006"/>
    <lineage>
        <taxon>Eukaryota</taxon>
        <taxon>Viridiplantae</taxon>
        <taxon>Streptophyta</taxon>
        <taxon>Embryophyta</taxon>
        <taxon>Tracheophyta</taxon>
        <taxon>Spermatophyta</taxon>
        <taxon>Magnoliopsida</taxon>
        <taxon>eudicotyledons</taxon>
        <taxon>Gunneridae</taxon>
        <taxon>Pentapetalae</taxon>
        <taxon>rosids</taxon>
        <taxon>fabids</taxon>
        <taxon>Malpighiales</taxon>
        <taxon>Salicaceae</taxon>
        <taxon>Saliceae</taxon>
        <taxon>Salix</taxon>
    </lineage>
</organism>
<reference evidence="2" key="2">
    <citation type="journal article" date="2023" name="Int. J. Mol. Sci.">
        <title>De Novo Assembly and Annotation of 11 Diverse Shrub Willow (Salix) Genomes Reveals Novel Gene Organization in Sex-Linked Regions.</title>
        <authorList>
            <person name="Hyden B."/>
            <person name="Feng K."/>
            <person name="Yates T.B."/>
            <person name="Jawdy S."/>
            <person name="Cereghino C."/>
            <person name="Smart L.B."/>
            <person name="Muchero W."/>
        </authorList>
    </citation>
    <scope>NUCLEOTIDE SEQUENCE</scope>
    <source>
        <tissue evidence="2">Shoot tip</tissue>
    </source>
</reference>
<evidence type="ECO:0000256" key="1">
    <source>
        <dbReference type="SAM" id="MobiDB-lite"/>
    </source>
</evidence>
<feature type="compositionally biased region" description="Basic and acidic residues" evidence="1">
    <location>
        <begin position="1"/>
        <end position="16"/>
    </location>
</feature>
<reference evidence="2" key="1">
    <citation type="submission" date="2022-11" db="EMBL/GenBank/DDBJ databases">
        <authorList>
            <person name="Hyden B.L."/>
            <person name="Feng K."/>
            <person name="Yates T."/>
            <person name="Jawdy S."/>
            <person name="Smart L.B."/>
            <person name="Muchero W."/>
        </authorList>
    </citation>
    <scope>NUCLEOTIDE SEQUENCE</scope>
    <source>
        <tissue evidence="2">Shoot tip</tissue>
    </source>
</reference>
<dbReference type="EMBL" id="JAPFFM010000003">
    <property type="protein sequence ID" value="KAJ6767559.1"/>
    <property type="molecule type" value="Genomic_DNA"/>
</dbReference>
<evidence type="ECO:0000313" key="2">
    <source>
        <dbReference type="EMBL" id="KAJ6767559.1"/>
    </source>
</evidence>